<evidence type="ECO:0000313" key="8">
    <source>
        <dbReference type="EMBL" id="CAJ1955392.1"/>
    </source>
</evidence>
<evidence type="ECO:0000313" key="9">
    <source>
        <dbReference type="Proteomes" id="UP001189624"/>
    </source>
</evidence>
<dbReference type="Gramene" id="rna-AYBTSS11_LOCUS16101">
    <property type="protein sequence ID" value="CAJ1955392.1"/>
    <property type="gene ID" value="gene-AYBTSS11_LOCUS16101"/>
</dbReference>
<comment type="similarity">
    <text evidence="1">Belongs to the FLX family.</text>
</comment>
<reference evidence="8" key="1">
    <citation type="submission" date="2023-10" db="EMBL/GenBank/DDBJ databases">
        <authorList>
            <person name="Domelevo Entfellner J.-B."/>
        </authorList>
    </citation>
    <scope>NUCLEOTIDE SEQUENCE</scope>
</reference>
<proteinExistence type="inferred from homology"/>
<keyword evidence="3" id="KW-0221">Differentiation</keyword>
<gene>
    <name evidence="8" type="ORF">AYBTSS11_LOCUS16101</name>
</gene>
<protein>
    <recommendedName>
        <fullName evidence="10">Protein FLX-like 3</fullName>
    </recommendedName>
</protein>
<dbReference type="PANTHER" id="PTHR33405:SF20">
    <property type="entry name" value="PROTEIN FLX-LIKE 3"/>
    <property type="match status" value="1"/>
</dbReference>
<keyword evidence="2" id="KW-0217">Developmental protein</keyword>
<dbReference type="AlphaFoldDB" id="A0AA86SLA0"/>
<keyword evidence="5" id="KW-0287">Flowering</keyword>
<feature type="compositionally biased region" description="Basic residues" evidence="7">
    <location>
        <begin position="293"/>
        <end position="304"/>
    </location>
</feature>
<dbReference type="Proteomes" id="UP001189624">
    <property type="component" value="Chromosome 5"/>
</dbReference>
<dbReference type="PANTHER" id="PTHR33405">
    <property type="entry name" value="PROTEIN FLX-LIKE 2"/>
    <property type="match status" value="1"/>
</dbReference>
<dbReference type="GO" id="GO:0009908">
    <property type="term" value="P:flower development"/>
    <property type="evidence" value="ECO:0007669"/>
    <property type="project" value="UniProtKB-KW"/>
</dbReference>
<feature type="coiled-coil region" evidence="6">
    <location>
        <begin position="61"/>
        <end position="158"/>
    </location>
</feature>
<evidence type="ECO:0000256" key="4">
    <source>
        <dbReference type="ARBA" id="ARBA00023054"/>
    </source>
</evidence>
<sequence length="304" mass="34417">MASRHRVHREPLSARRGYPPDGPYARGPPMPRPPPIPPHPAVLEEELEFQHAEMRRLVADNRRLIDDRMALQRDLAAAKEELHRMNLAIGDIRAEHEAHSRELVEKGMKMEADLRANEPLKNEVMQLRAEVQKLNNLKQELTGKVQTLTQDVARLQADNQQIPMMRAEMDGLHQELMRARCVAQLLTGFPFSIVKLFCDRTMVDYEKKANIEFMEQRQSMEKNLVSMAREVEKLRAELASSDGRHWGAGMSGGPYGTQFGSPEGFPAPYTDGYGIHLGSAEKGPPYGASAASRKGHEKPRMNRR</sequence>
<evidence type="ECO:0000256" key="3">
    <source>
        <dbReference type="ARBA" id="ARBA00022782"/>
    </source>
</evidence>
<organism evidence="8 9">
    <name type="scientific">Sphenostylis stenocarpa</name>
    <dbReference type="NCBI Taxonomy" id="92480"/>
    <lineage>
        <taxon>Eukaryota</taxon>
        <taxon>Viridiplantae</taxon>
        <taxon>Streptophyta</taxon>
        <taxon>Embryophyta</taxon>
        <taxon>Tracheophyta</taxon>
        <taxon>Spermatophyta</taxon>
        <taxon>Magnoliopsida</taxon>
        <taxon>eudicotyledons</taxon>
        <taxon>Gunneridae</taxon>
        <taxon>Pentapetalae</taxon>
        <taxon>rosids</taxon>
        <taxon>fabids</taxon>
        <taxon>Fabales</taxon>
        <taxon>Fabaceae</taxon>
        <taxon>Papilionoideae</taxon>
        <taxon>50 kb inversion clade</taxon>
        <taxon>NPAAA clade</taxon>
        <taxon>indigoferoid/millettioid clade</taxon>
        <taxon>Phaseoleae</taxon>
        <taxon>Sphenostylis</taxon>
    </lineage>
</organism>
<feature type="region of interest" description="Disordered" evidence="7">
    <location>
        <begin position="1"/>
        <end position="40"/>
    </location>
</feature>
<feature type="region of interest" description="Disordered" evidence="7">
    <location>
        <begin position="276"/>
        <end position="304"/>
    </location>
</feature>
<evidence type="ECO:0000256" key="2">
    <source>
        <dbReference type="ARBA" id="ARBA00022473"/>
    </source>
</evidence>
<dbReference type="EMBL" id="OY731402">
    <property type="protein sequence ID" value="CAJ1955392.1"/>
    <property type="molecule type" value="Genomic_DNA"/>
</dbReference>
<keyword evidence="9" id="KW-1185">Reference proteome</keyword>
<accession>A0AA86SLA0</accession>
<evidence type="ECO:0008006" key="10">
    <source>
        <dbReference type="Google" id="ProtNLM"/>
    </source>
</evidence>
<evidence type="ECO:0000256" key="6">
    <source>
        <dbReference type="SAM" id="Coils"/>
    </source>
</evidence>
<keyword evidence="4 6" id="KW-0175">Coiled coil</keyword>
<evidence type="ECO:0000256" key="7">
    <source>
        <dbReference type="SAM" id="MobiDB-lite"/>
    </source>
</evidence>
<feature type="compositionally biased region" description="Pro residues" evidence="7">
    <location>
        <begin position="20"/>
        <end position="40"/>
    </location>
</feature>
<dbReference type="InterPro" id="IPR040353">
    <property type="entry name" value="FLX/FLX-like"/>
</dbReference>
<name>A0AA86SLA0_9FABA</name>
<dbReference type="GO" id="GO:0030154">
    <property type="term" value="P:cell differentiation"/>
    <property type="evidence" value="ECO:0007669"/>
    <property type="project" value="UniProtKB-KW"/>
</dbReference>
<evidence type="ECO:0000256" key="5">
    <source>
        <dbReference type="ARBA" id="ARBA00023089"/>
    </source>
</evidence>
<evidence type="ECO:0000256" key="1">
    <source>
        <dbReference type="ARBA" id="ARBA00005405"/>
    </source>
</evidence>